<reference evidence="3" key="1">
    <citation type="journal article" date="2019" name="Int. J. Syst. Evol. Microbiol.">
        <title>The Global Catalogue of Microorganisms (GCM) 10K type strain sequencing project: providing services to taxonomists for standard genome sequencing and annotation.</title>
        <authorList>
            <consortium name="The Broad Institute Genomics Platform"/>
            <consortium name="The Broad Institute Genome Sequencing Center for Infectious Disease"/>
            <person name="Wu L."/>
            <person name="Ma J."/>
        </authorList>
    </citation>
    <scope>NUCLEOTIDE SEQUENCE [LARGE SCALE GENOMIC DNA]</scope>
    <source>
        <strain evidence="3">CCUG 63830</strain>
    </source>
</reference>
<organism evidence="2 3">
    <name type="scientific">Deinococcus multiflagellatus</name>
    <dbReference type="NCBI Taxonomy" id="1656887"/>
    <lineage>
        <taxon>Bacteria</taxon>
        <taxon>Thermotogati</taxon>
        <taxon>Deinococcota</taxon>
        <taxon>Deinococci</taxon>
        <taxon>Deinococcales</taxon>
        <taxon>Deinococcaceae</taxon>
        <taxon>Deinococcus</taxon>
    </lineage>
</organism>
<keyword evidence="3" id="KW-1185">Reference proteome</keyword>
<dbReference type="EMBL" id="JBHSWB010000002">
    <property type="protein sequence ID" value="MFC6662647.1"/>
    <property type="molecule type" value="Genomic_DNA"/>
</dbReference>
<name>A0ABW1ZT14_9DEIO</name>
<dbReference type="RefSeq" id="WP_380058621.1">
    <property type="nucleotide sequence ID" value="NZ_JBHSWB010000002.1"/>
</dbReference>
<comment type="caution">
    <text evidence="2">The sequence shown here is derived from an EMBL/GenBank/DDBJ whole genome shotgun (WGS) entry which is preliminary data.</text>
</comment>
<accession>A0ABW1ZT14</accession>
<protein>
    <submittedName>
        <fullName evidence="2">Uncharacterized protein</fullName>
    </submittedName>
</protein>
<feature type="region of interest" description="Disordered" evidence="1">
    <location>
        <begin position="56"/>
        <end position="105"/>
    </location>
</feature>
<sequence length="105" mass="11358">MTLTLPLPEGFYIQGDWQLDVTAPGHDQTFTLSSAQTYPEPVGEAYARQFVADARTRPWPGRPEEGAPTPGGKGACRVLGGHGDHLRLPTPTPVPRSGRDVRPAR</sequence>
<proteinExistence type="predicted"/>
<gene>
    <name evidence="2" type="ORF">ACFP90_21560</name>
</gene>
<dbReference type="Proteomes" id="UP001596317">
    <property type="component" value="Unassembled WGS sequence"/>
</dbReference>
<evidence type="ECO:0000313" key="3">
    <source>
        <dbReference type="Proteomes" id="UP001596317"/>
    </source>
</evidence>
<evidence type="ECO:0000256" key="1">
    <source>
        <dbReference type="SAM" id="MobiDB-lite"/>
    </source>
</evidence>
<evidence type="ECO:0000313" key="2">
    <source>
        <dbReference type="EMBL" id="MFC6662647.1"/>
    </source>
</evidence>